<feature type="transmembrane region" description="Helical" evidence="2">
    <location>
        <begin position="66"/>
        <end position="84"/>
    </location>
</feature>
<comment type="caution">
    <text evidence="3">The sequence shown here is derived from an EMBL/GenBank/DDBJ whole genome shotgun (WGS) entry which is preliminary data.</text>
</comment>
<evidence type="ECO:0000256" key="2">
    <source>
        <dbReference type="SAM" id="Phobius"/>
    </source>
</evidence>
<feature type="region of interest" description="Disordered" evidence="1">
    <location>
        <begin position="40"/>
        <end position="60"/>
    </location>
</feature>
<keyword evidence="2" id="KW-0472">Membrane</keyword>
<keyword evidence="2" id="KW-1133">Transmembrane helix</keyword>
<dbReference type="Pfam" id="PF19650">
    <property type="entry name" value="DUF6153"/>
    <property type="match status" value="1"/>
</dbReference>
<evidence type="ECO:0000313" key="4">
    <source>
        <dbReference type="Proteomes" id="UP001501116"/>
    </source>
</evidence>
<keyword evidence="2" id="KW-0812">Transmembrane</keyword>
<gene>
    <name evidence="3" type="ORF">GCM10009754_54480</name>
</gene>
<keyword evidence="4" id="KW-1185">Reference proteome</keyword>
<dbReference type="EMBL" id="BAAANN010000023">
    <property type="protein sequence ID" value="GAA1972890.1"/>
    <property type="molecule type" value="Genomic_DNA"/>
</dbReference>
<reference evidence="3 4" key="1">
    <citation type="journal article" date="2019" name="Int. J. Syst. Evol. Microbiol.">
        <title>The Global Catalogue of Microorganisms (GCM) 10K type strain sequencing project: providing services to taxonomists for standard genome sequencing and annotation.</title>
        <authorList>
            <consortium name="The Broad Institute Genomics Platform"/>
            <consortium name="The Broad Institute Genome Sequencing Center for Infectious Disease"/>
            <person name="Wu L."/>
            <person name="Ma J."/>
        </authorList>
    </citation>
    <scope>NUCLEOTIDE SEQUENCE [LARGE SCALE GENOMIC DNA]</scope>
    <source>
        <strain evidence="3 4">JCM 14545</strain>
    </source>
</reference>
<sequence>MDDVGLRRTALRWALLGLLAFGVLGMHHVVSPEPHAMPAAMTAAPAHHDGPSASGSPAGSHDGHGALHLCLAVLAAAAVLLFALPGWRAHRSGRLFPRGAVRAAGAGRDPPRGLRSPVFLSLLCVLRV</sequence>
<evidence type="ECO:0000313" key="3">
    <source>
        <dbReference type="EMBL" id="GAA1972890.1"/>
    </source>
</evidence>
<proteinExistence type="predicted"/>
<name>A0ABN2RQA5_9PSEU</name>
<dbReference type="Proteomes" id="UP001501116">
    <property type="component" value="Unassembled WGS sequence"/>
</dbReference>
<organism evidence="3 4">
    <name type="scientific">Amycolatopsis minnesotensis</name>
    <dbReference type="NCBI Taxonomy" id="337894"/>
    <lineage>
        <taxon>Bacteria</taxon>
        <taxon>Bacillati</taxon>
        <taxon>Actinomycetota</taxon>
        <taxon>Actinomycetes</taxon>
        <taxon>Pseudonocardiales</taxon>
        <taxon>Pseudonocardiaceae</taxon>
        <taxon>Amycolatopsis</taxon>
    </lineage>
</organism>
<protein>
    <submittedName>
        <fullName evidence="3">Uncharacterized protein</fullName>
    </submittedName>
</protein>
<accession>A0ABN2RQA5</accession>
<evidence type="ECO:0000256" key="1">
    <source>
        <dbReference type="SAM" id="MobiDB-lite"/>
    </source>
</evidence>
<dbReference type="InterPro" id="IPR046151">
    <property type="entry name" value="DUF6153"/>
</dbReference>